<keyword evidence="2" id="KW-0963">Cytoplasm</keyword>
<keyword evidence="3" id="KW-1005">Bacterial flagellum biogenesis</keyword>
<proteinExistence type="inferred from homology"/>
<evidence type="ECO:0000256" key="2">
    <source>
        <dbReference type="ARBA" id="ARBA00022490"/>
    </source>
</evidence>
<evidence type="ECO:0000256" key="5">
    <source>
        <dbReference type="ARBA" id="ARBA00093765"/>
    </source>
</evidence>
<comment type="similarity">
    <text evidence="6">Belongs to the bacillales FliT family.</text>
</comment>
<keyword evidence="8" id="KW-0969">Cilium</keyword>
<keyword evidence="8" id="KW-0282">Flagellum</keyword>
<organism evidence="8 9">
    <name type="scientific">Salipaludibacillus agaradhaerens</name>
    <name type="common">Bacillus agaradhaerens</name>
    <dbReference type="NCBI Taxonomy" id="76935"/>
    <lineage>
        <taxon>Bacteria</taxon>
        <taxon>Bacillati</taxon>
        <taxon>Bacillota</taxon>
        <taxon>Bacilli</taxon>
        <taxon>Bacillales</taxon>
        <taxon>Bacillaceae</taxon>
    </lineage>
</organism>
<gene>
    <name evidence="8" type="ORF">HXA33_00750</name>
</gene>
<evidence type="ECO:0000256" key="4">
    <source>
        <dbReference type="ARBA" id="ARBA00023186"/>
    </source>
</evidence>
<accession>A0A9Q4AXY6</accession>
<keyword evidence="8" id="KW-0966">Cell projection</keyword>
<protein>
    <recommendedName>
        <fullName evidence="7">Flagellar protein FliT</fullName>
    </recommendedName>
</protein>
<sequence>MSIIHEVHRVTKELYDHLQQPLPSEEAREDYITKITESLEERKQLIKELRPPENDEEEKLKNEIFSMGEEVNNKLTAIQGIIRIDINKLKKRKDTGKKYESPYESKTVDGIFFDSKK</sequence>
<dbReference type="RefSeq" id="WP_257819734.1">
    <property type="nucleotide sequence ID" value="NZ_JABXYM010000001.1"/>
</dbReference>
<evidence type="ECO:0000256" key="6">
    <source>
        <dbReference type="ARBA" id="ARBA00093785"/>
    </source>
</evidence>
<comment type="subcellular location">
    <subcellularLocation>
        <location evidence="1">Cytoplasm</location>
        <location evidence="1">Cytosol</location>
    </subcellularLocation>
</comment>
<dbReference type="Pfam" id="PF05400">
    <property type="entry name" value="FliT"/>
    <property type="match status" value="1"/>
</dbReference>
<evidence type="ECO:0000313" key="8">
    <source>
        <dbReference type="EMBL" id="MCR6095076.1"/>
    </source>
</evidence>
<reference evidence="8" key="1">
    <citation type="submission" date="2020-06" db="EMBL/GenBank/DDBJ databases">
        <title>Insight into the genomes of haloalkaliphilic bacilli from Kenyan soda lakes.</title>
        <authorList>
            <person name="Mwirichia R."/>
            <person name="Villamizar G.C."/>
            <person name="Poehlein A."/>
            <person name="Mugweru J."/>
            <person name="Kipnyargis A."/>
            <person name="Kiplimo D."/>
            <person name="Orwa P."/>
            <person name="Daniel R."/>
        </authorList>
    </citation>
    <scope>NUCLEOTIDE SEQUENCE</scope>
    <source>
        <strain evidence="8">B1096_S55</strain>
    </source>
</reference>
<dbReference type="AlphaFoldDB" id="A0A9Q4AXY6"/>
<keyword evidence="9" id="KW-1185">Reference proteome</keyword>
<dbReference type="InterPro" id="IPR008622">
    <property type="entry name" value="FliT"/>
</dbReference>
<evidence type="ECO:0000256" key="1">
    <source>
        <dbReference type="ARBA" id="ARBA00004514"/>
    </source>
</evidence>
<comment type="caution">
    <text evidence="8">The sequence shown here is derived from an EMBL/GenBank/DDBJ whole genome shotgun (WGS) entry which is preliminary data.</text>
</comment>
<name>A0A9Q4AXY6_SALAG</name>
<evidence type="ECO:0000256" key="3">
    <source>
        <dbReference type="ARBA" id="ARBA00022795"/>
    </source>
</evidence>
<comment type="function">
    <text evidence="5">May act as an export chaperone for the filament capping protein FliD.</text>
</comment>
<dbReference type="Proteomes" id="UP001057753">
    <property type="component" value="Unassembled WGS sequence"/>
</dbReference>
<evidence type="ECO:0000313" key="9">
    <source>
        <dbReference type="Proteomes" id="UP001057753"/>
    </source>
</evidence>
<keyword evidence="4" id="KW-0143">Chaperone</keyword>
<evidence type="ECO:0000256" key="7">
    <source>
        <dbReference type="ARBA" id="ARBA00093797"/>
    </source>
</evidence>
<dbReference type="EMBL" id="JABXYM010000001">
    <property type="protein sequence ID" value="MCR6095076.1"/>
    <property type="molecule type" value="Genomic_DNA"/>
</dbReference>